<protein>
    <submittedName>
        <fullName evidence="2">Uncharacterized protein</fullName>
    </submittedName>
</protein>
<evidence type="ECO:0000256" key="1">
    <source>
        <dbReference type="SAM" id="SignalP"/>
    </source>
</evidence>
<organism evidence="2 3">
    <name type="scientific">Rangifer tarandus platyrhynchus</name>
    <name type="common">Svalbard reindeer</name>
    <dbReference type="NCBI Taxonomy" id="3082113"/>
    <lineage>
        <taxon>Eukaryota</taxon>
        <taxon>Metazoa</taxon>
        <taxon>Chordata</taxon>
        <taxon>Craniata</taxon>
        <taxon>Vertebrata</taxon>
        <taxon>Euteleostomi</taxon>
        <taxon>Mammalia</taxon>
        <taxon>Eutheria</taxon>
        <taxon>Laurasiatheria</taxon>
        <taxon>Artiodactyla</taxon>
        <taxon>Ruminantia</taxon>
        <taxon>Pecora</taxon>
        <taxon>Cervidae</taxon>
        <taxon>Odocoileinae</taxon>
        <taxon>Rangifer</taxon>
    </lineage>
</organism>
<gene>
    <name evidence="2" type="ORF">MRATA1EN1_LOCUS1517</name>
</gene>
<dbReference type="Proteomes" id="UP001176941">
    <property type="component" value="Chromosome 1"/>
</dbReference>
<feature type="chain" id="PRO_5045120210" evidence="1">
    <location>
        <begin position="39"/>
        <end position="102"/>
    </location>
</feature>
<accession>A0ABN8XV66</accession>
<sequence>MLSNSDGDHRCPRWRINSKMRGLCWVLSFLSNQLLVNCVSSFASETSVKIAYLRFIGSIALISRPKTLNICVTLLNKVFKIYIHPMGLCSDVFMVGTSFCGG</sequence>
<name>A0ABN8XV66_RANTA</name>
<proteinExistence type="predicted"/>
<reference evidence="2" key="1">
    <citation type="submission" date="2023-04" db="EMBL/GenBank/DDBJ databases">
        <authorList>
            <consortium name="ELIXIR-Norway"/>
        </authorList>
    </citation>
    <scope>NUCLEOTIDE SEQUENCE [LARGE SCALE GENOMIC DNA]</scope>
</reference>
<evidence type="ECO:0000313" key="2">
    <source>
        <dbReference type="EMBL" id="CAI9152555.1"/>
    </source>
</evidence>
<evidence type="ECO:0000313" key="3">
    <source>
        <dbReference type="Proteomes" id="UP001176941"/>
    </source>
</evidence>
<feature type="signal peptide" evidence="1">
    <location>
        <begin position="1"/>
        <end position="38"/>
    </location>
</feature>
<dbReference type="EMBL" id="OX459937">
    <property type="protein sequence ID" value="CAI9152555.1"/>
    <property type="molecule type" value="Genomic_DNA"/>
</dbReference>
<keyword evidence="3" id="KW-1185">Reference proteome</keyword>
<keyword evidence="1" id="KW-0732">Signal</keyword>